<feature type="compositionally biased region" description="Basic residues" evidence="1">
    <location>
        <begin position="265"/>
        <end position="281"/>
    </location>
</feature>
<protein>
    <submittedName>
        <fullName evidence="2">Glycerol uptake facilitator protein</fullName>
    </submittedName>
</protein>
<name>A0A6J4NRP5_9PSEU</name>
<sequence>EELLPRGAVRRVPRHHDPDPVRRGRRGAGRHRGRRRVGRPRLHRLGVGHRRDAGRLRRGPHLGGAPQPGGDDRPGRLQGLLLAEGAALLAGPDRRRVRGGPDRPVRVLRPDHRARPGADHRLAGHLLHPAGQRVGARHHHHGVLRPDRRHRDPRLRDLRADDGDEQPAAGQHRPVHRRPAGRRHRHGLGHQRRLRHQPRPRLRAPAAVVHHRLRDGLGRPERHALLVVADRGPDHRRAHRRGPVQVRDRGLPAHRPRAGDGVRAERRRRSRQRPRAAHRRGPQPERL</sequence>
<feature type="region of interest" description="Disordered" evidence="1">
    <location>
        <begin position="1"/>
        <end position="77"/>
    </location>
</feature>
<evidence type="ECO:0000313" key="2">
    <source>
        <dbReference type="EMBL" id="CAA9391850.1"/>
    </source>
</evidence>
<feature type="compositionally biased region" description="Basic and acidic residues" evidence="1">
    <location>
        <begin position="144"/>
        <end position="161"/>
    </location>
</feature>
<gene>
    <name evidence="2" type="ORF">AVDCRST_MAG66-954</name>
</gene>
<dbReference type="AlphaFoldDB" id="A0A6J4NRP5"/>
<feature type="compositionally biased region" description="Basic residues" evidence="1">
    <location>
        <begin position="23"/>
        <end position="48"/>
    </location>
</feature>
<feature type="compositionally biased region" description="Basic residues" evidence="1">
    <location>
        <begin position="173"/>
        <end position="202"/>
    </location>
</feature>
<feature type="compositionally biased region" description="Basic and acidic residues" evidence="1">
    <location>
        <begin position="246"/>
        <end position="264"/>
    </location>
</feature>
<feature type="region of interest" description="Disordered" evidence="1">
    <location>
        <begin position="227"/>
        <end position="287"/>
    </location>
</feature>
<reference evidence="2" key="1">
    <citation type="submission" date="2020-02" db="EMBL/GenBank/DDBJ databases">
        <authorList>
            <person name="Meier V. D."/>
        </authorList>
    </citation>
    <scope>NUCLEOTIDE SEQUENCE</scope>
    <source>
        <strain evidence="2">AVDCRST_MAG66</strain>
    </source>
</reference>
<feature type="non-terminal residue" evidence="2">
    <location>
        <position position="287"/>
    </location>
</feature>
<proteinExistence type="predicted"/>
<organism evidence="2">
    <name type="scientific">uncultured Pseudonocardia sp</name>
    <dbReference type="NCBI Taxonomy" id="211455"/>
    <lineage>
        <taxon>Bacteria</taxon>
        <taxon>Bacillati</taxon>
        <taxon>Actinomycetota</taxon>
        <taxon>Actinomycetes</taxon>
        <taxon>Pseudonocardiales</taxon>
        <taxon>Pseudonocardiaceae</taxon>
        <taxon>Pseudonocardia</taxon>
        <taxon>environmental samples</taxon>
    </lineage>
</organism>
<accession>A0A6J4NRP5</accession>
<feature type="compositionally biased region" description="Basic and acidic residues" evidence="1">
    <location>
        <begin position="99"/>
        <end position="122"/>
    </location>
</feature>
<feature type="region of interest" description="Disordered" evidence="1">
    <location>
        <begin position="92"/>
        <end position="206"/>
    </location>
</feature>
<dbReference type="EMBL" id="CADCUS010000142">
    <property type="protein sequence ID" value="CAA9391850.1"/>
    <property type="molecule type" value="Genomic_DNA"/>
</dbReference>
<evidence type="ECO:0000256" key="1">
    <source>
        <dbReference type="SAM" id="MobiDB-lite"/>
    </source>
</evidence>
<feature type="non-terminal residue" evidence="2">
    <location>
        <position position="1"/>
    </location>
</feature>